<evidence type="ECO:0000313" key="6">
    <source>
        <dbReference type="Proteomes" id="UP000198548"/>
    </source>
</evidence>
<dbReference type="GO" id="GO:0016757">
    <property type="term" value="F:glycosyltransferase activity"/>
    <property type="evidence" value="ECO:0007669"/>
    <property type="project" value="UniProtKB-KW"/>
</dbReference>
<reference evidence="5 6" key="1">
    <citation type="submission" date="2016-10" db="EMBL/GenBank/DDBJ databases">
        <authorList>
            <person name="de Groot N.N."/>
        </authorList>
    </citation>
    <scope>NUCLEOTIDE SEQUENCE [LARGE SCALE GENOMIC DNA]</scope>
    <source>
        <strain evidence="5 6">DSM 19182</strain>
    </source>
</reference>
<dbReference type="PANTHER" id="PTHR22916:SF51">
    <property type="entry name" value="GLYCOSYLTRANSFERASE EPSH-RELATED"/>
    <property type="match status" value="1"/>
</dbReference>
<dbReference type="CDD" id="cd00761">
    <property type="entry name" value="Glyco_tranf_GTA_type"/>
    <property type="match status" value="1"/>
</dbReference>
<dbReference type="PANTHER" id="PTHR22916">
    <property type="entry name" value="GLYCOSYLTRANSFERASE"/>
    <property type="match status" value="1"/>
</dbReference>
<evidence type="ECO:0000313" key="7">
    <source>
        <dbReference type="Proteomes" id="UP000321425"/>
    </source>
</evidence>
<evidence type="ECO:0000256" key="2">
    <source>
        <dbReference type="ARBA" id="ARBA00022679"/>
    </source>
</evidence>
<keyword evidence="2 5" id="KW-0808">Transferase</keyword>
<dbReference type="Gene3D" id="3.90.550.10">
    <property type="entry name" value="Spore Coat Polysaccharide Biosynthesis Protein SpsA, Chain A"/>
    <property type="match status" value="1"/>
</dbReference>
<sequence>MPKVSVIVPVYNGEQYLTEAVGSIRKQTMTDIEIILVNDQSTDNSAEICDQLKNEDDRIKVIHLEKNLGICGARNRGMSEAEGEYVAFCDNDDFFLTTLIEDNYSIAKKTEADMVKFGRKLIDVDSNDKVLREKETPLKKASGFNEQTKMDHYFYMKSKGLLMNVWNGIYRLALIKEGNIFFNEFMRFGSEDADFSYRYFLAAKRIAVNPKAYYIHYRRDASSTSRKFNENKIESMMLASKSEAEIFDRMKKTPEVKARIIIEINKLIMNMYTQQLFHRDNPMTVKEKVSFLNTVKKNEHLNYHLDKVTKKELAKIKRKHLPFSLAFSNNWMMLAYVILKGQFMLNNEKW</sequence>
<dbReference type="OrthoDB" id="8773442at2"/>
<dbReference type="Pfam" id="PF00535">
    <property type="entry name" value="Glycos_transf_2"/>
    <property type="match status" value="1"/>
</dbReference>
<dbReference type="RefSeq" id="WP_091486323.1">
    <property type="nucleotide sequence ID" value="NZ_BJUX01000003.1"/>
</dbReference>
<dbReference type="EMBL" id="FOBL01000002">
    <property type="protein sequence ID" value="SEL49037.1"/>
    <property type="molecule type" value="Genomic_DNA"/>
</dbReference>
<protein>
    <submittedName>
        <fullName evidence="5">Glycosyltransferase, GT2 family</fullName>
    </submittedName>
</protein>
<name>A0A1H7QP20_9LACT</name>
<accession>A0A1H7QP20</accession>
<dbReference type="Proteomes" id="UP000198548">
    <property type="component" value="Unassembled WGS sequence"/>
</dbReference>
<organism evidence="5 6">
    <name type="scientific">Alkalibacterium putridalgicola</name>
    <dbReference type="NCBI Taxonomy" id="426703"/>
    <lineage>
        <taxon>Bacteria</taxon>
        <taxon>Bacillati</taxon>
        <taxon>Bacillota</taxon>
        <taxon>Bacilli</taxon>
        <taxon>Lactobacillales</taxon>
        <taxon>Carnobacteriaceae</taxon>
        <taxon>Alkalibacterium</taxon>
    </lineage>
</organism>
<dbReference type="SUPFAM" id="SSF53448">
    <property type="entry name" value="Nucleotide-diphospho-sugar transferases"/>
    <property type="match status" value="1"/>
</dbReference>
<feature type="domain" description="Glycosyltransferase 2-like" evidence="3">
    <location>
        <begin position="5"/>
        <end position="141"/>
    </location>
</feature>
<dbReference type="EMBL" id="BJUX01000003">
    <property type="protein sequence ID" value="GEK88410.1"/>
    <property type="molecule type" value="Genomic_DNA"/>
</dbReference>
<keyword evidence="1" id="KW-0328">Glycosyltransferase</keyword>
<proteinExistence type="predicted"/>
<reference evidence="4 7" key="2">
    <citation type="submission" date="2019-07" db="EMBL/GenBank/DDBJ databases">
        <title>Whole genome shotgun sequence of Alkalibacterium putridalgicola NBRC 103243.</title>
        <authorList>
            <person name="Hosoyama A."/>
            <person name="Uohara A."/>
            <person name="Ohji S."/>
            <person name="Ichikawa N."/>
        </authorList>
    </citation>
    <scope>NUCLEOTIDE SEQUENCE [LARGE SCALE GENOMIC DNA]</scope>
    <source>
        <strain evidence="4 7">NBRC 103243</strain>
    </source>
</reference>
<dbReference type="InterPro" id="IPR001173">
    <property type="entry name" value="Glyco_trans_2-like"/>
</dbReference>
<keyword evidence="7" id="KW-1185">Reference proteome</keyword>
<evidence type="ECO:0000313" key="5">
    <source>
        <dbReference type="EMBL" id="SEL49037.1"/>
    </source>
</evidence>
<gene>
    <name evidence="4" type="ORF">APU01nite_04490</name>
    <name evidence="5" type="ORF">SAMN04488100_10260</name>
</gene>
<evidence type="ECO:0000259" key="3">
    <source>
        <dbReference type="Pfam" id="PF00535"/>
    </source>
</evidence>
<dbReference type="InterPro" id="IPR029044">
    <property type="entry name" value="Nucleotide-diphossugar_trans"/>
</dbReference>
<dbReference type="Proteomes" id="UP000321425">
    <property type="component" value="Unassembled WGS sequence"/>
</dbReference>
<dbReference type="STRING" id="426703.SAMN04488100_10260"/>
<evidence type="ECO:0000313" key="4">
    <source>
        <dbReference type="EMBL" id="GEK88410.1"/>
    </source>
</evidence>
<dbReference type="AlphaFoldDB" id="A0A1H7QP20"/>
<evidence type="ECO:0000256" key="1">
    <source>
        <dbReference type="ARBA" id="ARBA00022676"/>
    </source>
</evidence>